<proteinExistence type="predicted"/>
<dbReference type="AlphaFoldDB" id="A0A975BK65"/>
<dbReference type="KEGG" id="dmm:dnm_029260"/>
<dbReference type="EMBL" id="CP061800">
    <property type="protein sequence ID" value="QTA86901.1"/>
    <property type="molecule type" value="Genomic_DNA"/>
</dbReference>
<keyword evidence="2" id="KW-1185">Reference proteome</keyword>
<dbReference type="Proteomes" id="UP000663722">
    <property type="component" value="Chromosome"/>
</dbReference>
<sequence length="82" mass="9467">MSAKGIKPPCPPKFKKNSGVPNLQFGNFFKAWRQRYLPNCKFGTPDKDMMFNISDLFVQEKCLNLKYKLPNRKSQIPTSIQA</sequence>
<protein>
    <submittedName>
        <fullName evidence="1">Uncharacterized protein</fullName>
    </submittedName>
</protein>
<evidence type="ECO:0000313" key="2">
    <source>
        <dbReference type="Proteomes" id="UP000663722"/>
    </source>
</evidence>
<reference evidence="1" key="1">
    <citation type="journal article" date="2021" name="Microb. Physiol.">
        <title>Proteogenomic Insights into the Physiology of Marine, Sulfate-Reducing, Filamentous Desulfonema limicola and Desulfonema magnum.</title>
        <authorList>
            <person name="Schnaars V."/>
            <person name="Wohlbrand L."/>
            <person name="Scheve S."/>
            <person name="Hinrichs C."/>
            <person name="Reinhardt R."/>
            <person name="Rabus R."/>
        </authorList>
    </citation>
    <scope>NUCLEOTIDE SEQUENCE</scope>
    <source>
        <strain evidence="1">4be13</strain>
    </source>
</reference>
<evidence type="ECO:0000313" key="1">
    <source>
        <dbReference type="EMBL" id="QTA86901.1"/>
    </source>
</evidence>
<gene>
    <name evidence="1" type="ORF">dnm_029260</name>
</gene>
<organism evidence="1 2">
    <name type="scientific">Desulfonema magnum</name>
    <dbReference type="NCBI Taxonomy" id="45655"/>
    <lineage>
        <taxon>Bacteria</taxon>
        <taxon>Pseudomonadati</taxon>
        <taxon>Thermodesulfobacteriota</taxon>
        <taxon>Desulfobacteria</taxon>
        <taxon>Desulfobacterales</taxon>
        <taxon>Desulfococcaceae</taxon>
        <taxon>Desulfonema</taxon>
    </lineage>
</organism>
<name>A0A975BK65_9BACT</name>
<accession>A0A975BK65</accession>